<evidence type="ECO:0000313" key="2">
    <source>
        <dbReference type="EMBL" id="CAF0762548.1"/>
    </source>
</evidence>
<organism evidence="3 6">
    <name type="scientific">Didymodactylos carnosus</name>
    <dbReference type="NCBI Taxonomy" id="1234261"/>
    <lineage>
        <taxon>Eukaryota</taxon>
        <taxon>Metazoa</taxon>
        <taxon>Spiralia</taxon>
        <taxon>Gnathifera</taxon>
        <taxon>Rotifera</taxon>
        <taxon>Eurotatoria</taxon>
        <taxon>Bdelloidea</taxon>
        <taxon>Philodinida</taxon>
        <taxon>Philodinidae</taxon>
        <taxon>Didymodactylos</taxon>
    </lineage>
</organism>
<keyword evidence="6" id="KW-1185">Reference proteome</keyword>
<comment type="caution">
    <text evidence="3">The sequence shown here is derived from an EMBL/GenBank/DDBJ whole genome shotgun (WGS) entry which is preliminary data.</text>
</comment>
<evidence type="ECO:0000259" key="1">
    <source>
        <dbReference type="Pfam" id="PF04784"/>
    </source>
</evidence>
<protein>
    <recommendedName>
        <fullName evidence="1">DUF547 domain-containing protein</fullName>
    </recommendedName>
</protein>
<dbReference type="AlphaFoldDB" id="A0A815BJ71"/>
<dbReference type="Pfam" id="PF04784">
    <property type="entry name" value="DUF547"/>
    <property type="match status" value="1"/>
</dbReference>
<dbReference type="OrthoDB" id="418495at2759"/>
<evidence type="ECO:0000313" key="4">
    <source>
        <dbReference type="EMBL" id="CAF3542462.1"/>
    </source>
</evidence>
<dbReference type="PANTHER" id="PTHR46361">
    <property type="entry name" value="ELECTRON CARRIER/ PROTEIN DISULFIDE OXIDOREDUCTASE"/>
    <property type="match status" value="1"/>
</dbReference>
<dbReference type="InterPro" id="IPR006869">
    <property type="entry name" value="DUF547"/>
</dbReference>
<dbReference type="EMBL" id="CAJOBC010023420">
    <property type="protein sequence ID" value="CAF4059227.1"/>
    <property type="molecule type" value="Genomic_DNA"/>
</dbReference>
<proteinExistence type="predicted"/>
<dbReference type="Proteomes" id="UP000677228">
    <property type="component" value="Unassembled WGS sequence"/>
</dbReference>
<evidence type="ECO:0000313" key="3">
    <source>
        <dbReference type="EMBL" id="CAF1271082.1"/>
    </source>
</evidence>
<feature type="domain" description="DUF547" evidence="1">
    <location>
        <begin position="115"/>
        <end position="187"/>
    </location>
</feature>
<dbReference type="Proteomes" id="UP000682733">
    <property type="component" value="Unassembled WGS sequence"/>
</dbReference>
<evidence type="ECO:0000313" key="5">
    <source>
        <dbReference type="EMBL" id="CAF4059227.1"/>
    </source>
</evidence>
<dbReference type="Proteomes" id="UP000681722">
    <property type="component" value="Unassembled WGS sequence"/>
</dbReference>
<name>A0A815BJ71_9BILA</name>
<sequence length="280" mass="32096">RVKVINGACPDDTTDNSIYYLLNVLNCTVQDKFKIISSGESLSLGKISDLTEENKQLKETNDDYEPKSKNGFNAVQLSIELQKKMLNLKASFIDASGRNVNYIRLRKSPTYNDYYDIEHGILRGNKPHSNCTQRHFTYNDPRAKYSMRKCDPRIHFALNYGAKSGPQIAIYSSTNLEKALNMATTSFCNAEVDIVLDNQEIKMSKLFLWYRSDFGRSETEVLRWISKYIDEPKQSLLKTLLDKQGARQGLRISYKTYDWMLNNHDGEAPVDSTVVDQNSN</sequence>
<reference evidence="3" key="1">
    <citation type="submission" date="2021-02" db="EMBL/GenBank/DDBJ databases">
        <authorList>
            <person name="Nowell W R."/>
        </authorList>
    </citation>
    <scope>NUCLEOTIDE SEQUENCE</scope>
</reference>
<dbReference type="EMBL" id="CAJNOQ010011210">
    <property type="protein sequence ID" value="CAF1271082.1"/>
    <property type="molecule type" value="Genomic_DNA"/>
</dbReference>
<accession>A0A815BJ71</accession>
<dbReference type="Proteomes" id="UP000663829">
    <property type="component" value="Unassembled WGS sequence"/>
</dbReference>
<evidence type="ECO:0000313" key="6">
    <source>
        <dbReference type="Proteomes" id="UP000663829"/>
    </source>
</evidence>
<dbReference type="PANTHER" id="PTHR46361:SF3">
    <property type="entry name" value="ELECTRON CARRIER_ PROTEIN DISULFIDE OXIDOREDUCTASE"/>
    <property type="match status" value="1"/>
</dbReference>
<gene>
    <name evidence="3" type="ORF">GPM918_LOCUS27086</name>
    <name evidence="2" type="ORF">OVA965_LOCUS2635</name>
    <name evidence="5" type="ORF">SRO942_LOCUS27355</name>
    <name evidence="4" type="ORF">TMI583_LOCUS2635</name>
</gene>
<dbReference type="EMBL" id="CAJOBA010000577">
    <property type="protein sequence ID" value="CAF3542462.1"/>
    <property type="molecule type" value="Genomic_DNA"/>
</dbReference>
<feature type="non-terminal residue" evidence="3">
    <location>
        <position position="1"/>
    </location>
</feature>
<dbReference type="EMBL" id="CAJNOK010000577">
    <property type="protein sequence ID" value="CAF0762548.1"/>
    <property type="molecule type" value="Genomic_DNA"/>
</dbReference>